<reference evidence="11" key="1">
    <citation type="submission" date="2019-09" db="EMBL/GenBank/DDBJ databases">
        <title>Draft genome information of white flower Hibiscus syriacus.</title>
        <authorList>
            <person name="Kim Y.-M."/>
        </authorList>
    </citation>
    <scope>NUCLEOTIDE SEQUENCE [LARGE SCALE GENOMIC DNA]</scope>
    <source>
        <strain evidence="11">YM2019G1</strain>
    </source>
</reference>
<dbReference type="GO" id="GO:0008506">
    <property type="term" value="F:sucrose:proton symporter activity"/>
    <property type="evidence" value="ECO:0007669"/>
    <property type="project" value="TreeGrafter"/>
</dbReference>
<feature type="transmembrane region" description="Helical" evidence="10">
    <location>
        <begin position="96"/>
        <end position="119"/>
    </location>
</feature>
<evidence type="ECO:0000256" key="3">
    <source>
        <dbReference type="ARBA" id="ARBA00007134"/>
    </source>
</evidence>
<dbReference type="PANTHER" id="PTHR19432">
    <property type="entry name" value="SUGAR TRANSPORTER"/>
    <property type="match status" value="1"/>
</dbReference>
<name>A0A6A2YYS6_HIBSY</name>
<feature type="transmembrane region" description="Helical" evidence="10">
    <location>
        <begin position="170"/>
        <end position="190"/>
    </location>
</feature>
<dbReference type="GO" id="GO:0005886">
    <property type="term" value="C:plasma membrane"/>
    <property type="evidence" value="ECO:0007669"/>
    <property type="project" value="InterPro"/>
</dbReference>
<evidence type="ECO:0000256" key="4">
    <source>
        <dbReference type="ARBA" id="ARBA00022448"/>
    </source>
</evidence>
<keyword evidence="12" id="KW-1185">Reference proteome</keyword>
<dbReference type="EMBL" id="VEPZ02001237">
    <property type="protein sequence ID" value="KAE8684553.1"/>
    <property type="molecule type" value="Genomic_DNA"/>
</dbReference>
<keyword evidence="9 10" id="KW-0472">Membrane</keyword>
<feature type="transmembrane region" description="Helical" evidence="10">
    <location>
        <begin position="26"/>
        <end position="46"/>
    </location>
</feature>
<sequence>MATPEVNRHRAGGRPPVRARIRLRQLFRVASVACGIQFGWALQLSLLTPYVQELGIPHQWASIIWLCGPLSGLVVQPLVGHMSDRCNSRFGRRRPFIVAGAVSIIVAVLIIGHSADIGWLFGDTDASRPRAIVAFVFGFWILDVANNVTQGPCRALLADLTEKDHRRTRVANAYFSLFMAIGNILGYATGSYSSWFKIFPFTRTAACNVDCANLKSAFYLDIIFISITTYVSVLAAKEVPLGSVEISTTFNEEGPEHSGGNAEEAFLWELFGTFKYFSGTIWIILSVTALNWIGWFPFLLFDTDWMGREIYGGEPNEGSNYATGVRMGSFGLMLNSVVLGITSVLMEKLCSKRGAGFIWGVSSILMALCFLSMLILSFVTNHMDYIGHDPPPAGIVIAALLIFSVLGFPLAITYSVPYALISTRIESLGLGQGLSMGVLNLAIVIPQVLVSVGSGPWDQLFGGGNSPAFAVAGVASLMSGLMAILAIPRSTPQKTRALP</sequence>
<protein>
    <submittedName>
        <fullName evidence="11">Sucrose transport protein SUT2</fullName>
    </submittedName>
</protein>
<feature type="transmembrane region" description="Helical" evidence="10">
    <location>
        <begin position="321"/>
        <end position="345"/>
    </location>
</feature>
<dbReference type="GO" id="GO:0005773">
    <property type="term" value="C:vacuole"/>
    <property type="evidence" value="ECO:0007669"/>
    <property type="project" value="TreeGrafter"/>
</dbReference>
<evidence type="ECO:0000256" key="10">
    <source>
        <dbReference type="SAM" id="Phobius"/>
    </source>
</evidence>
<comment type="pathway">
    <text evidence="2">Glycan biosynthesis; sucrose metabolism.</text>
</comment>
<feature type="transmembrane region" description="Helical" evidence="10">
    <location>
        <begin position="392"/>
        <end position="416"/>
    </location>
</feature>
<keyword evidence="8 10" id="KW-1133">Transmembrane helix</keyword>
<evidence type="ECO:0000256" key="1">
    <source>
        <dbReference type="ARBA" id="ARBA00004141"/>
    </source>
</evidence>
<dbReference type="FunFam" id="1.20.1250.20:FF:000174">
    <property type="entry name" value="Sucrose transport protein"/>
    <property type="match status" value="1"/>
</dbReference>
<evidence type="ECO:0000256" key="9">
    <source>
        <dbReference type="ARBA" id="ARBA00023136"/>
    </source>
</evidence>
<dbReference type="Pfam" id="PF07690">
    <property type="entry name" value="MFS_1"/>
    <property type="match status" value="1"/>
</dbReference>
<dbReference type="Proteomes" id="UP000436088">
    <property type="component" value="Unassembled WGS sequence"/>
</dbReference>
<dbReference type="Gene3D" id="1.20.1250.20">
    <property type="entry name" value="MFS general substrate transporter like domains"/>
    <property type="match status" value="1"/>
</dbReference>
<dbReference type="AlphaFoldDB" id="A0A6A2YYS6"/>
<evidence type="ECO:0000256" key="6">
    <source>
        <dbReference type="ARBA" id="ARBA00022692"/>
    </source>
</evidence>
<gene>
    <name evidence="11" type="ORF">F3Y22_tig00111127pilonHSYRG00011</name>
</gene>
<evidence type="ECO:0000256" key="8">
    <source>
        <dbReference type="ARBA" id="ARBA00022989"/>
    </source>
</evidence>
<dbReference type="SUPFAM" id="SSF103473">
    <property type="entry name" value="MFS general substrate transporter"/>
    <property type="match status" value="1"/>
</dbReference>
<keyword evidence="6 10" id="KW-0812">Transmembrane</keyword>
<dbReference type="InterPro" id="IPR005989">
    <property type="entry name" value="Suc_symporter_pln"/>
</dbReference>
<evidence type="ECO:0000256" key="5">
    <source>
        <dbReference type="ARBA" id="ARBA00022597"/>
    </source>
</evidence>
<accession>A0A6A2YYS6</accession>
<evidence type="ECO:0000313" key="11">
    <source>
        <dbReference type="EMBL" id="KAE8684553.1"/>
    </source>
</evidence>
<feature type="transmembrane region" description="Helical" evidence="10">
    <location>
        <begin position="218"/>
        <end position="236"/>
    </location>
</feature>
<keyword evidence="5" id="KW-0762">Sugar transport</keyword>
<dbReference type="PANTHER" id="PTHR19432:SF90">
    <property type="entry name" value="SUCROSE TRANSPORT PROTEIN SUC4"/>
    <property type="match status" value="1"/>
</dbReference>
<proteinExistence type="inferred from homology"/>
<keyword evidence="4" id="KW-0813">Transport</keyword>
<feature type="transmembrane region" description="Helical" evidence="10">
    <location>
        <begin position="357"/>
        <end position="380"/>
    </location>
</feature>
<feature type="transmembrane region" description="Helical" evidence="10">
    <location>
        <begin position="469"/>
        <end position="487"/>
    </location>
</feature>
<feature type="transmembrane region" description="Helical" evidence="10">
    <location>
        <begin position="58"/>
        <end position="75"/>
    </location>
</feature>
<comment type="similarity">
    <text evidence="3">Belongs to the glycoside-pentoside-hexuronide (GPH) cation symporter transporter (TC 2.A.2.4) family.</text>
</comment>
<evidence type="ECO:0000256" key="7">
    <source>
        <dbReference type="ARBA" id="ARBA00022847"/>
    </source>
</evidence>
<evidence type="ECO:0000256" key="2">
    <source>
        <dbReference type="ARBA" id="ARBA00004914"/>
    </source>
</evidence>
<dbReference type="NCBIfam" id="TIGR01301">
    <property type="entry name" value="GPH_sucrose"/>
    <property type="match status" value="1"/>
</dbReference>
<feature type="transmembrane region" description="Helical" evidence="10">
    <location>
        <begin position="428"/>
        <end position="449"/>
    </location>
</feature>
<comment type="subcellular location">
    <subcellularLocation>
        <location evidence="1">Membrane</location>
        <topology evidence="1">Multi-pass membrane protein</topology>
    </subcellularLocation>
</comment>
<keyword evidence="7" id="KW-0769">Symport</keyword>
<dbReference type="CDD" id="cd17313">
    <property type="entry name" value="MFS_SLC45_SUC"/>
    <property type="match status" value="1"/>
</dbReference>
<dbReference type="InterPro" id="IPR036259">
    <property type="entry name" value="MFS_trans_sf"/>
</dbReference>
<feature type="transmembrane region" description="Helical" evidence="10">
    <location>
        <begin position="281"/>
        <end position="301"/>
    </location>
</feature>
<feature type="transmembrane region" description="Helical" evidence="10">
    <location>
        <begin position="131"/>
        <end position="149"/>
    </location>
</feature>
<dbReference type="InterPro" id="IPR011701">
    <property type="entry name" value="MFS"/>
</dbReference>
<evidence type="ECO:0000313" key="12">
    <source>
        <dbReference type="Proteomes" id="UP000436088"/>
    </source>
</evidence>
<dbReference type="GO" id="GO:0005985">
    <property type="term" value="P:sucrose metabolic process"/>
    <property type="evidence" value="ECO:0007669"/>
    <property type="project" value="UniProtKB-UniPathway"/>
</dbReference>
<comment type="caution">
    <text evidence="11">The sequence shown here is derived from an EMBL/GenBank/DDBJ whole genome shotgun (WGS) entry which is preliminary data.</text>
</comment>
<dbReference type="UniPathway" id="UPA00238"/>
<organism evidence="11 12">
    <name type="scientific">Hibiscus syriacus</name>
    <name type="common">Rose of Sharon</name>
    <dbReference type="NCBI Taxonomy" id="106335"/>
    <lineage>
        <taxon>Eukaryota</taxon>
        <taxon>Viridiplantae</taxon>
        <taxon>Streptophyta</taxon>
        <taxon>Embryophyta</taxon>
        <taxon>Tracheophyta</taxon>
        <taxon>Spermatophyta</taxon>
        <taxon>Magnoliopsida</taxon>
        <taxon>eudicotyledons</taxon>
        <taxon>Gunneridae</taxon>
        <taxon>Pentapetalae</taxon>
        <taxon>rosids</taxon>
        <taxon>malvids</taxon>
        <taxon>Malvales</taxon>
        <taxon>Malvaceae</taxon>
        <taxon>Malvoideae</taxon>
        <taxon>Hibiscus</taxon>
    </lineage>
</organism>